<organism evidence="2 3">
    <name type="scientific">Cellulophaga algicola (strain DSM 14237 / IC166 / ACAM 630)</name>
    <dbReference type="NCBI Taxonomy" id="688270"/>
    <lineage>
        <taxon>Bacteria</taxon>
        <taxon>Pseudomonadati</taxon>
        <taxon>Bacteroidota</taxon>
        <taxon>Flavobacteriia</taxon>
        <taxon>Flavobacteriales</taxon>
        <taxon>Flavobacteriaceae</taxon>
        <taxon>Cellulophaga</taxon>
    </lineage>
</organism>
<evidence type="ECO:0000313" key="2">
    <source>
        <dbReference type="EMBL" id="ADV49146.1"/>
    </source>
</evidence>
<dbReference type="RefSeq" id="WP_013550624.1">
    <property type="nucleotide sequence ID" value="NC_014934.1"/>
</dbReference>
<dbReference type="Gene3D" id="3.40.50.720">
    <property type="entry name" value="NAD(P)-binding Rossmann-like Domain"/>
    <property type="match status" value="1"/>
</dbReference>
<keyword evidence="3" id="KW-1185">Reference proteome</keyword>
<feature type="domain" description="NAD(P)-binding" evidence="1">
    <location>
        <begin position="11"/>
        <end position="204"/>
    </location>
</feature>
<gene>
    <name evidence="2" type="ordered locus">Celal_1846</name>
</gene>
<dbReference type="OrthoDB" id="751203at2"/>
<dbReference type="InterPro" id="IPR051783">
    <property type="entry name" value="NAD(P)-dependent_oxidoreduct"/>
</dbReference>
<dbReference type="GO" id="GO:0005737">
    <property type="term" value="C:cytoplasm"/>
    <property type="evidence" value="ECO:0007669"/>
    <property type="project" value="TreeGrafter"/>
</dbReference>
<dbReference type="PANTHER" id="PTHR48079:SF6">
    <property type="entry name" value="NAD(P)-BINDING DOMAIN-CONTAINING PROTEIN-RELATED"/>
    <property type="match status" value="1"/>
</dbReference>
<evidence type="ECO:0000259" key="1">
    <source>
        <dbReference type="Pfam" id="PF13460"/>
    </source>
</evidence>
<name>E6XE65_CELAD</name>
<dbReference type="SUPFAM" id="SSF51735">
    <property type="entry name" value="NAD(P)-binding Rossmann-fold domains"/>
    <property type="match status" value="1"/>
</dbReference>
<dbReference type="PANTHER" id="PTHR48079">
    <property type="entry name" value="PROTEIN YEEZ"/>
    <property type="match status" value="1"/>
</dbReference>
<dbReference type="Pfam" id="PF13460">
    <property type="entry name" value="NAD_binding_10"/>
    <property type="match status" value="1"/>
</dbReference>
<evidence type="ECO:0000313" key="3">
    <source>
        <dbReference type="Proteomes" id="UP000008634"/>
    </source>
</evidence>
<dbReference type="KEGG" id="cao:Celal_1846"/>
<dbReference type="Proteomes" id="UP000008634">
    <property type="component" value="Chromosome"/>
</dbReference>
<dbReference type="GO" id="GO:0004029">
    <property type="term" value="F:aldehyde dehydrogenase (NAD+) activity"/>
    <property type="evidence" value="ECO:0007669"/>
    <property type="project" value="TreeGrafter"/>
</dbReference>
<accession>E6XE65</accession>
<dbReference type="HOGENOM" id="CLU_007383_11_1_10"/>
<dbReference type="AlphaFoldDB" id="E6XE65"/>
<dbReference type="eggNOG" id="COG0451">
    <property type="taxonomic scope" value="Bacteria"/>
</dbReference>
<sequence length="269" mass="30129">MNNTVGILGCGWLGLPLAKTFIKNEFLVKGTTTSEEKLKLLNEAGIQEYKIILSENGIVGPIRAFLANTKTLVINVPPKLRGTNTENYVAKMTHLAKAIEKSEIKQVIFVSSTAVYGDINGVVTEKTRPEPNTESGIQLLASENIFKENKKLQTTIIRFGGLLSEDRHPVTMLVKRKGLKNGGMPVNLIHREDCIRVILKVIEENWWNVSINGVYPEHPSKKEYYTEAAIKRGLNLPDYEDNKTENGKIIAADYLTNVKDFQFLTSIKK</sequence>
<protein>
    <recommendedName>
        <fullName evidence="1">NAD(P)-binding domain-containing protein</fullName>
    </recommendedName>
</protein>
<reference evidence="2 3" key="1">
    <citation type="journal article" date="2010" name="Stand. Genomic Sci.">
        <title>Complete genome sequence of Cellulophaga algicola type strain (IC166).</title>
        <authorList>
            <person name="Abt B."/>
            <person name="Lu M."/>
            <person name="Misra M."/>
            <person name="Han C."/>
            <person name="Nolan M."/>
            <person name="Lucas S."/>
            <person name="Hammon N."/>
            <person name="Deshpande S."/>
            <person name="Cheng J.F."/>
            <person name="Tapia R."/>
            <person name="Goodwin L."/>
            <person name="Pitluck S."/>
            <person name="Liolios K."/>
            <person name="Pagani I."/>
            <person name="Ivanova N."/>
            <person name="Mavromatis K."/>
            <person name="Ovchinikova G."/>
            <person name="Pati A."/>
            <person name="Chen A."/>
            <person name="Palaniappan K."/>
            <person name="Land M."/>
            <person name="Hauser L."/>
            <person name="Chang Y.J."/>
            <person name="Jeffries C.D."/>
            <person name="Detter J.C."/>
            <person name="Brambilla E."/>
            <person name="Rohde M."/>
            <person name="Tindall B.J."/>
            <person name="Goker M."/>
            <person name="Woyke T."/>
            <person name="Bristow J."/>
            <person name="Eisen J.A."/>
            <person name="Markowitz V."/>
            <person name="Hugenholtz P."/>
            <person name="Kyrpides N.C."/>
            <person name="Klenk H.P."/>
            <person name="Lapidus A."/>
        </authorList>
    </citation>
    <scope>NUCLEOTIDE SEQUENCE [LARGE SCALE GENOMIC DNA]</scope>
    <source>
        <strain evidence="3">DSM 14237 / IC166 / ACAM 630</strain>
    </source>
</reference>
<dbReference type="EMBL" id="CP002453">
    <property type="protein sequence ID" value="ADV49146.1"/>
    <property type="molecule type" value="Genomic_DNA"/>
</dbReference>
<dbReference type="STRING" id="688270.Celal_1846"/>
<dbReference type="InterPro" id="IPR036291">
    <property type="entry name" value="NAD(P)-bd_dom_sf"/>
</dbReference>
<dbReference type="InterPro" id="IPR016040">
    <property type="entry name" value="NAD(P)-bd_dom"/>
</dbReference>
<proteinExistence type="predicted"/>